<dbReference type="EMBL" id="JPMV01000019">
    <property type="protein sequence ID" value="KGI81340.1"/>
    <property type="molecule type" value="Genomic_DNA"/>
</dbReference>
<comment type="similarity">
    <text evidence="2 5">Belongs to the glycosyl hydrolase 43 family.</text>
</comment>
<keyword evidence="9" id="KW-0732">Signal</keyword>
<evidence type="ECO:0000313" key="13">
    <source>
        <dbReference type="Proteomes" id="UP000215043"/>
    </source>
</evidence>
<evidence type="ECO:0000256" key="8">
    <source>
        <dbReference type="PIRSR" id="PIRSR606710-2"/>
    </source>
</evidence>
<feature type="active site" description="Proton donor" evidence="6">
    <location>
        <position position="214"/>
    </location>
</feature>
<dbReference type="InterPro" id="IPR050727">
    <property type="entry name" value="GH43_arabinanases"/>
</dbReference>
<comment type="pathway">
    <text evidence="1 5">Glycan metabolism; L-arabinan degradation.</text>
</comment>
<gene>
    <name evidence="10" type="ORF">CDG81_11650</name>
    <name evidence="11" type="ORF">IL38_11730</name>
</gene>
<feature type="active site" description="Proton acceptor" evidence="6">
    <location>
        <position position="47"/>
    </location>
</feature>
<feature type="signal peptide" evidence="9">
    <location>
        <begin position="1"/>
        <end position="30"/>
    </location>
</feature>
<evidence type="ECO:0000256" key="3">
    <source>
        <dbReference type="ARBA" id="ARBA00022801"/>
    </source>
</evidence>
<name>A0A099D7G1_9ACTN</name>
<dbReference type="SUPFAM" id="SSF75005">
    <property type="entry name" value="Arabinanase/levansucrase/invertase"/>
    <property type="match status" value="1"/>
</dbReference>
<feature type="site" description="Important for catalytic activity, responsible for pKa modulation of the active site Glu and correct orientation of both the proton donor and substrate" evidence="8">
    <location>
        <position position="160"/>
    </location>
</feature>
<accession>A0A099D7G1</accession>
<dbReference type="Pfam" id="PF04616">
    <property type="entry name" value="Glyco_hydro_43"/>
    <property type="match status" value="1"/>
</dbReference>
<evidence type="ECO:0000256" key="2">
    <source>
        <dbReference type="ARBA" id="ARBA00009865"/>
    </source>
</evidence>
<dbReference type="InterPro" id="IPR016840">
    <property type="entry name" value="Glyco_hydro_43_endo_a_Ara-ase"/>
</dbReference>
<proteinExistence type="inferred from homology"/>
<evidence type="ECO:0000313" key="11">
    <source>
        <dbReference type="EMBL" id="KGI81340.1"/>
    </source>
</evidence>
<dbReference type="InterPro" id="IPR006710">
    <property type="entry name" value="Glyco_hydro_43"/>
</dbReference>
<feature type="binding site" evidence="7">
    <location>
        <position position="122"/>
    </location>
    <ligand>
        <name>substrate</name>
    </ligand>
</feature>
<feature type="binding site" evidence="7">
    <location>
        <begin position="157"/>
        <end position="160"/>
    </location>
    <ligand>
        <name>substrate</name>
    </ligand>
</feature>
<dbReference type="Gene3D" id="2.115.10.20">
    <property type="entry name" value="Glycosyl hydrolase domain, family 43"/>
    <property type="match status" value="1"/>
</dbReference>
<dbReference type="RefSeq" id="WP_043573325.1">
    <property type="nucleotide sequence ID" value="NZ_CP022752.1"/>
</dbReference>
<protein>
    <submittedName>
        <fullName evidence="10">Arabinan endo-1,5-alpha-L-arabinosidase</fullName>
    </submittedName>
</protein>
<evidence type="ECO:0000256" key="9">
    <source>
        <dbReference type="SAM" id="SignalP"/>
    </source>
</evidence>
<dbReference type="eggNOG" id="COG3507">
    <property type="taxonomic scope" value="Bacteria"/>
</dbReference>
<dbReference type="PIRSF" id="PIRSF026534">
    <property type="entry name" value="Endo_alpha-L-arabinosidase"/>
    <property type="match status" value="1"/>
</dbReference>
<evidence type="ECO:0000256" key="4">
    <source>
        <dbReference type="ARBA" id="ARBA00023295"/>
    </source>
</evidence>
<dbReference type="GO" id="GO:0046558">
    <property type="term" value="F:arabinan endo-1,5-alpha-L-arabinosidase activity"/>
    <property type="evidence" value="ECO:0007669"/>
    <property type="project" value="InterPro"/>
</dbReference>
<feature type="binding site" evidence="7">
    <location>
        <position position="47"/>
    </location>
    <ligand>
        <name>substrate</name>
    </ligand>
</feature>
<dbReference type="PANTHER" id="PTHR43301">
    <property type="entry name" value="ARABINAN ENDO-1,5-ALPHA-L-ARABINOSIDASE"/>
    <property type="match status" value="1"/>
</dbReference>
<dbReference type="PANTHER" id="PTHR43301:SF3">
    <property type="entry name" value="ARABINAN ENDO-1,5-ALPHA-L-ARABINOSIDASE A-RELATED"/>
    <property type="match status" value="1"/>
</dbReference>
<keyword evidence="12" id="KW-1185">Reference proteome</keyword>
<dbReference type="GO" id="GO:0031222">
    <property type="term" value="P:arabinan catabolic process"/>
    <property type="evidence" value="ECO:0007669"/>
    <property type="project" value="UniProtKB-UniPathway"/>
</dbReference>
<feature type="binding site" evidence="7">
    <location>
        <begin position="177"/>
        <end position="179"/>
    </location>
    <ligand>
        <name>substrate</name>
    </ligand>
</feature>
<sequence>MFTYRIPLRIAGVLAALLTTLGIAAPGVSAADYPMPGTVTGDIAAHDPAMMRTDSGYRLFSTGGGIQMRHSSDRIDFTRTGSAFSSVPSWVYDYNSAGDIWAPDISHHGGRYLLYYAASSFGSNHSAIGLATSTTGEPGDWQDQGIVHSTTTSDNHNAIDPDLFVDSSGKWWLTFGSFWSGIRMIRLDPSTGKQHGSDRTLYHLASGPSSDEVEAPEIIERNGYFYLIVSFGQCCEGTDSTYRVMVGRSTSPTGPYVDRSGTPMLQGGGTRILGSHDNIIGPGGQSVMHDSDGSLLVYHYYDANDSGAHKLGVNLLAWDSQGWPYVV</sequence>
<reference evidence="11 12" key="1">
    <citation type="journal article" date="2014" name="PLoS ONE">
        <title>Identification and Characterization of a New Erythromycin Biosynthetic Gene Cluster in Actinopolyspora erythraea YIM90600, a Novel Erythronolide-Producing Halophilic Actinomycete Isolated from Salt Field.</title>
        <authorList>
            <person name="Chen D."/>
            <person name="Feng J."/>
            <person name="Huang L."/>
            <person name="Zhang Q."/>
            <person name="Wu J."/>
            <person name="Zhu X."/>
            <person name="Duan Y."/>
            <person name="Xu Z."/>
        </authorList>
    </citation>
    <scope>NUCLEOTIDE SEQUENCE [LARGE SCALE GENOMIC DNA]</scope>
    <source>
        <strain evidence="11 12">YIM90600</strain>
    </source>
</reference>
<evidence type="ECO:0000256" key="6">
    <source>
        <dbReference type="PIRSR" id="PIRSR026534-1"/>
    </source>
</evidence>
<evidence type="ECO:0000256" key="5">
    <source>
        <dbReference type="PIRNR" id="PIRNR026534"/>
    </source>
</evidence>
<feature type="chain" id="PRO_5001944189" evidence="9">
    <location>
        <begin position="31"/>
        <end position="327"/>
    </location>
</feature>
<organism evidence="10 13">
    <name type="scientific">Actinopolyspora erythraea</name>
    <dbReference type="NCBI Taxonomy" id="414996"/>
    <lineage>
        <taxon>Bacteria</taxon>
        <taxon>Bacillati</taxon>
        <taxon>Actinomycetota</taxon>
        <taxon>Actinomycetes</taxon>
        <taxon>Actinopolysporales</taxon>
        <taxon>Actinopolysporaceae</taxon>
        <taxon>Actinopolyspora</taxon>
    </lineage>
</organism>
<evidence type="ECO:0000256" key="1">
    <source>
        <dbReference type="ARBA" id="ARBA00004834"/>
    </source>
</evidence>
<dbReference type="EMBL" id="CP022752">
    <property type="protein sequence ID" value="ASU78824.1"/>
    <property type="molecule type" value="Genomic_DNA"/>
</dbReference>
<reference evidence="10 13" key="2">
    <citation type="submission" date="2017-08" db="EMBL/GenBank/DDBJ databases">
        <title>The complete genome sequence of moderately halophilic actinomycete Actinopolyspora erythraea YIM 90600, the producer of novel erythromycin, novel actinopolysporins A-C and tubercidin.</title>
        <authorList>
            <person name="Yin M."/>
            <person name="Tang S."/>
        </authorList>
    </citation>
    <scope>NUCLEOTIDE SEQUENCE [LARGE SCALE GENOMIC DNA]</scope>
    <source>
        <strain evidence="10 13">YIM 90600</strain>
    </source>
</reference>
<dbReference type="Proteomes" id="UP000029737">
    <property type="component" value="Unassembled WGS sequence"/>
</dbReference>
<dbReference type="KEGG" id="aey:CDG81_11650"/>
<dbReference type="Proteomes" id="UP000215043">
    <property type="component" value="Chromosome"/>
</dbReference>
<dbReference type="InterPro" id="IPR023296">
    <property type="entry name" value="Glyco_hydro_beta-prop_sf"/>
</dbReference>
<keyword evidence="4 5" id="KW-0326">Glycosidase</keyword>
<evidence type="ECO:0000256" key="7">
    <source>
        <dbReference type="PIRSR" id="PIRSR026534-2"/>
    </source>
</evidence>
<evidence type="ECO:0000313" key="10">
    <source>
        <dbReference type="EMBL" id="ASU78824.1"/>
    </source>
</evidence>
<dbReference type="HOGENOM" id="CLU_009397_5_1_11"/>
<keyword evidence="3 5" id="KW-0378">Hydrolase</keyword>
<evidence type="ECO:0000313" key="12">
    <source>
        <dbReference type="Proteomes" id="UP000029737"/>
    </source>
</evidence>
<dbReference type="AlphaFoldDB" id="A0A099D7G1"/>
<dbReference type="UniPathway" id="UPA00667"/>
<dbReference type="CDD" id="cd08998">
    <property type="entry name" value="GH43_Arb43a-like"/>
    <property type="match status" value="1"/>
</dbReference>
<dbReference type="OrthoDB" id="9801455at2"/>